<evidence type="ECO:0000256" key="5">
    <source>
        <dbReference type="ARBA" id="ARBA00022989"/>
    </source>
</evidence>
<dbReference type="RefSeq" id="WP_114645846.1">
    <property type="nucleotide sequence ID" value="NZ_QQNH01000010.1"/>
</dbReference>
<evidence type="ECO:0000313" key="9">
    <source>
        <dbReference type="EMBL" id="RDE08879.1"/>
    </source>
</evidence>
<comment type="caution">
    <text evidence="9">The sequence shown here is derived from an EMBL/GenBank/DDBJ whole genome shotgun (WGS) entry which is preliminary data.</text>
</comment>
<proteinExistence type="inferred from homology"/>
<feature type="transmembrane region" description="Helical" evidence="7">
    <location>
        <begin position="142"/>
        <end position="160"/>
    </location>
</feature>
<dbReference type="Proteomes" id="UP000253759">
    <property type="component" value="Unassembled WGS sequence"/>
</dbReference>
<comment type="subcellular location">
    <subcellularLocation>
        <location evidence="1 7">Cell membrane</location>
        <topology evidence="1 7">Multi-pass membrane protein</topology>
    </subcellularLocation>
</comment>
<dbReference type="SUPFAM" id="SSF161098">
    <property type="entry name" value="MetI-like"/>
    <property type="match status" value="1"/>
</dbReference>
<dbReference type="PROSITE" id="PS50928">
    <property type="entry name" value="ABC_TM1"/>
    <property type="match status" value="1"/>
</dbReference>
<accession>A0A369W4C0</accession>
<keyword evidence="3" id="KW-1003">Cell membrane</keyword>
<dbReference type="PANTHER" id="PTHR43163">
    <property type="entry name" value="DIPEPTIDE TRANSPORT SYSTEM PERMEASE PROTEIN DPPB-RELATED"/>
    <property type="match status" value="1"/>
</dbReference>
<evidence type="ECO:0000256" key="1">
    <source>
        <dbReference type="ARBA" id="ARBA00004651"/>
    </source>
</evidence>
<dbReference type="GO" id="GO:0005886">
    <property type="term" value="C:plasma membrane"/>
    <property type="evidence" value="ECO:0007669"/>
    <property type="project" value="UniProtKB-SubCell"/>
</dbReference>
<evidence type="ECO:0000259" key="8">
    <source>
        <dbReference type="PROSITE" id="PS50928"/>
    </source>
</evidence>
<keyword evidence="10" id="KW-1185">Reference proteome</keyword>
<dbReference type="Pfam" id="PF00528">
    <property type="entry name" value="BPD_transp_1"/>
    <property type="match status" value="1"/>
</dbReference>
<dbReference type="CDD" id="cd06261">
    <property type="entry name" value="TM_PBP2"/>
    <property type="match status" value="1"/>
</dbReference>
<dbReference type="InterPro" id="IPR035906">
    <property type="entry name" value="MetI-like_sf"/>
</dbReference>
<dbReference type="Pfam" id="PF19300">
    <property type="entry name" value="BPD_transp_1_N"/>
    <property type="match status" value="1"/>
</dbReference>
<evidence type="ECO:0000256" key="4">
    <source>
        <dbReference type="ARBA" id="ARBA00022692"/>
    </source>
</evidence>
<protein>
    <submittedName>
        <fullName evidence="9">ABC transporter permease</fullName>
    </submittedName>
</protein>
<feature type="transmembrane region" description="Helical" evidence="7">
    <location>
        <begin position="172"/>
        <end position="191"/>
    </location>
</feature>
<dbReference type="OrthoDB" id="9807402at2"/>
<feature type="transmembrane region" description="Helical" evidence="7">
    <location>
        <begin position="226"/>
        <end position="248"/>
    </location>
</feature>
<evidence type="ECO:0000256" key="7">
    <source>
        <dbReference type="RuleBase" id="RU363032"/>
    </source>
</evidence>
<dbReference type="PANTHER" id="PTHR43163:SF2">
    <property type="entry name" value="ABC TRANSPORTER PERMEASE PROTEIN"/>
    <property type="match status" value="1"/>
</dbReference>
<feature type="domain" description="ABC transmembrane type-1" evidence="8">
    <location>
        <begin position="94"/>
        <end position="296"/>
    </location>
</feature>
<keyword evidence="5 7" id="KW-1133">Transmembrane helix</keyword>
<organism evidence="9 10">
    <name type="scientific">Pelagibacterium lacus</name>
    <dbReference type="NCBI Taxonomy" id="2282655"/>
    <lineage>
        <taxon>Bacteria</taxon>
        <taxon>Pseudomonadati</taxon>
        <taxon>Pseudomonadota</taxon>
        <taxon>Alphaproteobacteria</taxon>
        <taxon>Hyphomicrobiales</taxon>
        <taxon>Devosiaceae</taxon>
        <taxon>Pelagibacterium</taxon>
    </lineage>
</organism>
<dbReference type="AlphaFoldDB" id="A0A369W4C0"/>
<reference evidence="10" key="1">
    <citation type="submission" date="2018-07" db="EMBL/GenBank/DDBJ databases">
        <authorList>
            <person name="Liu B.-T."/>
            <person name="Du Z."/>
        </authorList>
    </citation>
    <scope>NUCLEOTIDE SEQUENCE [LARGE SCALE GENOMIC DNA]</scope>
    <source>
        <strain evidence="10">XYN52</strain>
    </source>
</reference>
<keyword evidence="2 7" id="KW-0813">Transport</keyword>
<comment type="similarity">
    <text evidence="7">Belongs to the binding-protein-dependent transport system permease family.</text>
</comment>
<dbReference type="InterPro" id="IPR045621">
    <property type="entry name" value="BPD_transp_1_N"/>
</dbReference>
<evidence type="ECO:0000256" key="2">
    <source>
        <dbReference type="ARBA" id="ARBA00022448"/>
    </source>
</evidence>
<feature type="transmembrane region" description="Helical" evidence="7">
    <location>
        <begin position="12"/>
        <end position="31"/>
    </location>
</feature>
<keyword evidence="4 7" id="KW-0812">Transmembrane</keyword>
<dbReference type="InterPro" id="IPR000515">
    <property type="entry name" value="MetI-like"/>
</dbReference>
<dbReference type="Gene3D" id="1.10.3720.10">
    <property type="entry name" value="MetI-like"/>
    <property type="match status" value="1"/>
</dbReference>
<evidence type="ECO:0000256" key="3">
    <source>
        <dbReference type="ARBA" id="ARBA00022475"/>
    </source>
</evidence>
<feature type="transmembrane region" description="Helical" evidence="7">
    <location>
        <begin position="98"/>
        <end position="121"/>
    </location>
</feature>
<evidence type="ECO:0000256" key="6">
    <source>
        <dbReference type="ARBA" id="ARBA00023136"/>
    </source>
</evidence>
<keyword evidence="6 7" id="KW-0472">Membrane</keyword>
<sequence length="306" mass="33709">MGSFIVRRLWHGLLVVFGVSLTVFVVTRLFGDPVSLMLPLSASAEQRLAFAQQIGLDQPLFVQFLRFLGDLATFDFGQSLWQRRPAIEVVFERLPMTLMLIGAGLGTAIVLSIPLGMIAALRPGGLVDRIIVSTGLLGLSMPQFWVGLLLIMVFAVQLRLLPTSGMGTPMHLILPAVTLALTPLARLTMLVRSSMIDELNQQYVRTVKAKGLPFSHILRVHTLRNILISFLTLTGWELISTLAGYTVVVETVFAWPGLGLTAVQAIQRGDLFLMQAIVFVIALLIVLINIVLDIIFKMIDPRIDLN</sequence>
<dbReference type="EMBL" id="QQNH01000010">
    <property type="protein sequence ID" value="RDE08879.1"/>
    <property type="molecule type" value="Genomic_DNA"/>
</dbReference>
<name>A0A369W4C0_9HYPH</name>
<feature type="transmembrane region" description="Helical" evidence="7">
    <location>
        <begin position="272"/>
        <end position="296"/>
    </location>
</feature>
<gene>
    <name evidence="9" type="ORF">DVH29_08995</name>
</gene>
<evidence type="ECO:0000313" key="10">
    <source>
        <dbReference type="Proteomes" id="UP000253759"/>
    </source>
</evidence>
<dbReference type="GO" id="GO:0055085">
    <property type="term" value="P:transmembrane transport"/>
    <property type="evidence" value="ECO:0007669"/>
    <property type="project" value="InterPro"/>
</dbReference>